<feature type="signal peptide" evidence="1">
    <location>
        <begin position="1"/>
        <end position="21"/>
    </location>
</feature>
<sequence length="105" mass="10446">MNKYLLSVAAVACLVAGTASAGSITGTVDAIGASLVNSVEGTSDFTSNLGDDKLVLDARDDAARFVASDGKARGAQLEAALGHIRSQAPGLSASDLELANAILAL</sequence>
<dbReference type="Proteomes" id="UP000032487">
    <property type="component" value="Unassembled WGS sequence"/>
</dbReference>
<keyword evidence="2" id="KW-0547">Nucleotide-binding</keyword>
<comment type="caution">
    <text evidence="2">The sequence shown here is derived from an EMBL/GenBank/DDBJ whole genome shotgun (WGS) entry which is preliminary data.</text>
</comment>
<evidence type="ECO:0000313" key="2">
    <source>
        <dbReference type="EMBL" id="KJH85022.1"/>
    </source>
</evidence>
<accession>A0A0D9AW91</accession>
<evidence type="ECO:0000313" key="3">
    <source>
        <dbReference type="Proteomes" id="UP000032487"/>
    </source>
</evidence>
<dbReference type="Pfam" id="PF09498">
    <property type="entry name" value="DUF2388"/>
    <property type="match status" value="1"/>
</dbReference>
<keyword evidence="1" id="KW-0732">Signal</keyword>
<dbReference type="InterPro" id="IPR012661">
    <property type="entry name" value="CHP02448"/>
</dbReference>
<keyword evidence="2" id="KW-0378">Hydrolase</keyword>
<dbReference type="GO" id="GO:0004386">
    <property type="term" value="F:helicase activity"/>
    <property type="evidence" value="ECO:0007669"/>
    <property type="project" value="UniProtKB-KW"/>
</dbReference>
<organism evidence="2 3">
    <name type="scientific">Stutzerimonas stutzeri</name>
    <name type="common">Pseudomonas stutzeri</name>
    <dbReference type="NCBI Taxonomy" id="316"/>
    <lineage>
        <taxon>Bacteria</taxon>
        <taxon>Pseudomonadati</taxon>
        <taxon>Pseudomonadota</taxon>
        <taxon>Gammaproteobacteria</taxon>
        <taxon>Pseudomonadales</taxon>
        <taxon>Pseudomonadaceae</taxon>
        <taxon>Stutzerimonas</taxon>
    </lineage>
</organism>
<keyword evidence="2" id="KW-0067">ATP-binding</keyword>
<dbReference type="AlphaFoldDB" id="A0A0D9AW91"/>
<dbReference type="OrthoDB" id="7022011at2"/>
<dbReference type="RefSeq" id="WP_045160086.1">
    <property type="nucleotide sequence ID" value="NZ_JYHV01000003.1"/>
</dbReference>
<proteinExistence type="predicted"/>
<keyword evidence="2" id="KW-0347">Helicase</keyword>
<feature type="chain" id="PRO_5002338457" evidence="1">
    <location>
        <begin position="22"/>
        <end position="105"/>
    </location>
</feature>
<protein>
    <submittedName>
        <fullName evidence="2">Holliday junction resolvasome, helicase subunit</fullName>
    </submittedName>
</protein>
<dbReference type="NCBIfam" id="TIGR02448">
    <property type="entry name" value="conserverd hypothetical protein"/>
    <property type="match status" value="1"/>
</dbReference>
<name>A0A0D9AW91_STUST</name>
<reference evidence="2 3" key="1">
    <citation type="submission" date="2015-02" db="EMBL/GenBank/DDBJ databases">
        <title>Draft genome sequence of Pseudomonas stutzeri NT0128 isolated from wheat (Triticum turgidum) rhizosphere.</title>
        <authorList>
            <person name="Tovi N."/>
            <person name="Frenk S."/>
            <person name="Hadar Y."/>
            <person name="Minz D."/>
        </authorList>
    </citation>
    <scope>NUCLEOTIDE SEQUENCE [LARGE SCALE GENOMIC DNA]</scope>
    <source>
        <strain evidence="2 3">NT0128</strain>
    </source>
</reference>
<evidence type="ECO:0000256" key="1">
    <source>
        <dbReference type="SAM" id="SignalP"/>
    </source>
</evidence>
<dbReference type="EMBL" id="JYHV01000003">
    <property type="protein sequence ID" value="KJH85022.1"/>
    <property type="molecule type" value="Genomic_DNA"/>
</dbReference>
<gene>
    <name evidence="2" type="ORF">UF78_00665</name>
</gene>
<dbReference type="PATRIC" id="fig|316.101.peg.4199"/>